<dbReference type="SUPFAM" id="SSF54060">
    <property type="entry name" value="His-Me finger endonucleases"/>
    <property type="match status" value="1"/>
</dbReference>
<protein>
    <submittedName>
        <fullName evidence="5">Putative homing endonuclease</fullName>
    </submittedName>
</protein>
<keyword evidence="5" id="KW-0255">Endonuclease</keyword>
<dbReference type="AlphaFoldDB" id="A0A6H1Z9I4"/>
<dbReference type="GO" id="GO:0003677">
    <property type="term" value="F:DNA binding"/>
    <property type="evidence" value="ECO:0007669"/>
    <property type="project" value="UniProtKB-KW"/>
</dbReference>
<accession>A0A6H1Z9I4</accession>
<evidence type="ECO:0000259" key="4">
    <source>
        <dbReference type="PROSITE" id="PS51032"/>
    </source>
</evidence>
<keyword evidence="5" id="KW-0540">Nuclease</keyword>
<sequence>MKKIQLNQEKFALVDDEDFEYLNRFKWRLHWQGYAIRTTLASETKRNERRDIRMHREIMNCPPGLEIDHIDHDKLNNMRSNMRICTHQQNMCNQKKFGEYKGVSWHKGNKMWQANITMNGKQKNLGYSHDPVILARKYDAAAKGYFGEFAALNFP</sequence>
<dbReference type="EMBL" id="MT144598">
    <property type="protein sequence ID" value="QJH94282.1"/>
    <property type="molecule type" value="Genomic_DNA"/>
</dbReference>
<dbReference type="InterPro" id="IPR044925">
    <property type="entry name" value="His-Me_finger_sf"/>
</dbReference>
<name>A0A6H1Z9I4_9ZZZZ</name>
<dbReference type="Gene3D" id="3.30.730.10">
    <property type="entry name" value="AP2/ERF domain"/>
    <property type="match status" value="1"/>
</dbReference>
<dbReference type="Gene3D" id="3.90.75.20">
    <property type="match status" value="1"/>
</dbReference>
<evidence type="ECO:0000313" key="5">
    <source>
        <dbReference type="EMBL" id="QJA44566.1"/>
    </source>
</evidence>
<proteinExistence type="predicted"/>
<dbReference type="EMBL" id="MT143977">
    <property type="protein sequence ID" value="QJA44566.1"/>
    <property type="molecule type" value="Genomic_DNA"/>
</dbReference>
<evidence type="ECO:0000256" key="3">
    <source>
        <dbReference type="ARBA" id="ARBA00023163"/>
    </source>
</evidence>
<dbReference type="InterPro" id="IPR016177">
    <property type="entry name" value="DNA-bd_dom_sf"/>
</dbReference>
<dbReference type="SUPFAM" id="SSF54171">
    <property type="entry name" value="DNA-binding domain"/>
    <property type="match status" value="1"/>
</dbReference>
<organism evidence="5">
    <name type="scientific">viral metagenome</name>
    <dbReference type="NCBI Taxonomy" id="1070528"/>
    <lineage>
        <taxon>unclassified sequences</taxon>
        <taxon>metagenomes</taxon>
        <taxon>organismal metagenomes</taxon>
    </lineage>
</organism>
<gene>
    <name evidence="5" type="ORF">TM448A00111_0069</name>
    <name evidence="6" type="ORF">TM448B00196_0069</name>
</gene>
<dbReference type="GO" id="GO:0004519">
    <property type="term" value="F:endonuclease activity"/>
    <property type="evidence" value="ECO:0007669"/>
    <property type="project" value="UniProtKB-KW"/>
</dbReference>
<dbReference type="Pfam" id="PF13392">
    <property type="entry name" value="HNH_3"/>
    <property type="match status" value="1"/>
</dbReference>
<evidence type="ECO:0000313" key="6">
    <source>
        <dbReference type="EMBL" id="QJH94282.1"/>
    </source>
</evidence>
<dbReference type="GO" id="GO:0003700">
    <property type="term" value="F:DNA-binding transcription factor activity"/>
    <property type="evidence" value="ECO:0007669"/>
    <property type="project" value="InterPro"/>
</dbReference>
<keyword evidence="3" id="KW-0804">Transcription</keyword>
<feature type="domain" description="AP2/ERF" evidence="4">
    <location>
        <begin position="99"/>
        <end position="155"/>
    </location>
</feature>
<keyword evidence="5" id="KW-0378">Hydrolase</keyword>
<evidence type="ECO:0000256" key="2">
    <source>
        <dbReference type="ARBA" id="ARBA00023125"/>
    </source>
</evidence>
<dbReference type="InterPro" id="IPR003615">
    <property type="entry name" value="HNH_nuc"/>
</dbReference>
<dbReference type="PROSITE" id="PS51032">
    <property type="entry name" value="AP2_ERF"/>
    <property type="match status" value="1"/>
</dbReference>
<reference evidence="5" key="1">
    <citation type="submission" date="2020-03" db="EMBL/GenBank/DDBJ databases">
        <title>The deep terrestrial virosphere.</title>
        <authorList>
            <person name="Holmfeldt K."/>
            <person name="Nilsson E."/>
            <person name="Simone D."/>
            <person name="Lopez-Fernandez M."/>
            <person name="Wu X."/>
            <person name="de Brujin I."/>
            <person name="Lundin D."/>
            <person name="Andersson A."/>
            <person name="Bertilsson S."/>
            <person name="Dopson M."/>
        </authorList>
    </citation>
    <scope>NUCLEOTIDE SEQUENCE</scope>
    <source>
        <strain evidence="5">TM448A00111</strain>
        <strain evidence="6">TM448B00196</strain>
    </source>
</reference>
<dbReference type="InterPro" id="IPR001471">
    <property type="entry name" value="AP2/ERF_dom"/>
</dbReference>
<dbReference type="InterPro" id="IPR036955">
    <property type="entry name" value="AP2/ERF_dom_sf"/>
</dbReference>
<evidence type="ECO:0000256" key="1">
    <source>
        <dbReference type="ARBA" id="ARBA00023015"/>
    </source>
</evidence>
<keyword evidence="1" id="KW-0805">Transcription regulation</keyword>
<keyword evidence="2" id="KW-0238">DNA-binding</keyword>